<dbReference type="Pfam" id="PF13458">
    <property type="entry name" value="Peripla_BP_6"/>
    <property type="match status" value="1"/>
</dbReference>
<keyword evidence="2" id="KW-0732">Signal</keyword>
<dbReference type="InterPro" id="IPR028081">
    <property type="entry name" value="Leu-bd"/>
</dbReference>
<evidence type="ECO:0000256" key="1">
    <source>
        <dbReference type="ARBA" id="ARBA00010062"/>
    </source>
</evidence>
<dbReference type="SUPFAM" id="SSF53822">
    <property type="entry name" value="Periplasmic binding protein-like I"/>
    <property type="match status" value="1"/>
</dbReference>
<dbReference type="AlphaFoldDB" id="A0A432G1I6"/>
<evidence type="ECO:0000313" key="4">
    <source>
        <dbReference type="EMBL" id="RTZ77482.1"/>
    </source>
</evidence>
<name>A0A432G1I6_9DELT</name>
<evidence type="ECO:0000313" key="5">
    <source>
        <dbReference type="Proteomes" id="UP000286732"/>
    </source>
</evidence>
<reference evidence="4 5" key="1">
    <citation type="submission" date="2018-06" db="EMBL/GenBank/DDBJ databases">
        <title>Combined omics and stable isotope probing to characterize newly discovered Mariana Back-Arc vent microbial communities.</title>
        <authorList>
            <person name="Trembath-Reichert E."/>
            <person name="Huber J.A."/>
        </authorList>
    </citation>
    <scope>NUCLEOTIDE SEQUENCE [LARGE SCALE GENOMIC DNA]</scope>
    <source>
        <strain evidence="4">MAG 63_2</strain>
    </source>
</reference>
<proteinExistence type="inferred from homology"/>
<sequence>MKNKYFLTLIASVITFVWLSQGIMAAKGIYVPLFTYRTGAYAGSGIPNANGMSDYLNMLNERDGGIGGVPIIVEECETGYNTKKGVECYERIKQKNPVVINPYSTGITLQLIPKSPVDKIPVHSMGYGLSAAADGSVFPWVFNYPSTYWNQASAIIKYIGYQEGGMSNLRGKKIGFIYLESGYGREPIPLFEQLSSELGFKLFKIAVAGKEMQNQSSHWLKVRKEKPDWMIMWGWGAMNPTAIKEATRIKFNMEKFVGVWWSGGEDDARPAGKAAKGYKSANFHGIGTNYPAVQDILKYVVDKGKSQVKDRARVGENFYMRGVFNSVLVAEAIRTAQGKFGNRVISSEEMRWGMENLNLTSARLAEIGLPGFANPIKVSCDDHANNGPIFIQQWNGTSWERVSGWINSMDRVRPMLEKAAADYKAKNSVPDRTIPCS</sequence>
<dbReference type="EMBL" id="QNZM01000344">
    <property type="protein sequence ID" value="RTZ77482.1"/>
    <property type="molecule type" value="Genomic_DNA"/>
</dbReference>
<dbReference type="PANTHER" id="PTHR47235:SF1">
    <property type="entry name" value="BLR6548 PROTEIN"/>
    <property type="match status" value="1"/>
</dbReference>
<organism evidence="4 5">
    <name type="scientific">SAR324 cluster bacterium</name>
    <dbReference type="NCBI Taxonomy" id="2024889"/>
    <lineage>
        <taxon>Bacteria</taxon>
        <taxon>Deltaproteobacteria</taxon>
        <taxon>SAR324 cluster</taxon>
    </lineage>
</organism>
<evidence type="ECO:0000259" key="3">
    <source>
        <dbReference type="Pfam" id="PF13458"/>
    </source>
</evidence>
<gene>
    <name evidence="4" type="ORF">DSY98_08870</name>
</gene>
<evidence type="ECO:0000256" key="2">
    <source>
        <dbReference type="ARBA" id="ARBA00022729"/>
    </source>
</evidence>
<dbReference type="Gene3D" id="3.40.50.2300">
    <property type="match status" value="2"/>
</dbReference>
<comment type="caution">
    <text evidence="4">The sequence shown here is derived from an EMBL/GenBank/DDBJ whole genome shotgun (WGS) entry which is preliminary data.</text>
</comment>
<dbReference type="InterPro" id="IPR028082">
    <property type="entry name" value="Peripla_BP_I"/>
</dbReference>
<dbReference type="CDD" id="cd06334">
    <property type="entry name" value="PBP1_ABC_ligand_binding-like"/>
    <property type="match status" value="1"/>
</dbReference>
<feature type="domain" description="Leucine-binding protein" evidence="3">
    <location>
        <begin position="29"/>
        <end position="395"/>
    </location>
</feature>
<dbReference type="Proteomes" id="UP000286732">
    <property type="component" value="Unassembled WGS sequence"/>
</dbReference>
<comment type="similarity">
    <text evidence="1">Belongs to the leucine-binding protein family.</text>
</comment>
<accession>A0A432G1I6</accession>
<dbReference type="PANTHER" id="PTHR47235">
    <property type="entry name" value="BLR6548 PROTEIN"/>
    <property type="match status" value="1"/>
</dbReference>
<protein>
    <submittedName>
        <fullName evidence="4">ABC transporter permease</fullName>
    </submittedName>
</protein>